<protein>
    <recommendedName>
        <fullName evidence="6">Translation initiation factor eIF2B subunit delta</fullName>
    </recommendedName>
    <alternativeName>
        <fullName evidence="7">eIF2B GDP-GTP exchange factor subunit delta</fullName>
    </alternativeName>
</protein>
<comment type="similarity">
    <text evidence="2 9">Belongs to the eIF-2B alpha/beta/delta subunits family.</text>
</comment>
<comment type="subunit">
    <text evidence="8">Component of the translation initiation factor 2B (eIF2B) complex which is a heterodecamer of two sets of five different subunits: alpha, beta, gamma, delta and epsilon. Subunits alpha, beta and delta comprise a regulatory subcomplex and subunits epsilon and gamma comprise a catalytic subcomplex. Within the complex, the hexameric regulatory complex resides at the center, with the two heterodimeric catalytic subcomplexes bound on opposite sides.</text>
</comment>
<feature type="compositionally biased region" description="Low complexity" evidence="10">
    <location>
        <begin position="343"/>
        <end position="371"/>
    </location>
</feature>
<dbReference type="PANTHER" id="PTHR10233:SF14">
    <property type="entry name" value="TRANSLATION INITIATION FACTOR EIF-2B SUBUNIT DELTA"/>
    <property type="match status" value="1"/>
</dbReference>
<feature type="compositionally biased region" description="Basic and acidic residues" evidence="10">
    <location>
        <begin position="312"/>
        <end position="342"/>
    </location>
</feature>
<dbReference type="AlphaFoldDB" id="A0A6A4WK83"/>
<evidence type="ECO:0000256" key="9">
    <source>
        <dbReference type="RuleBase" id="RU003814"/>
    </source>
</evidence>
<accession>A0A6A4WK83</accession>
<feature type="compositionally biased region" description="Basic residues" evidence="10">
    <location>
        <begin position="10"/>
        <end position="22"/>
    </location>
</feature>
<evidence type="ECO:0000256" key="5">
    <source>
        <dbReference type="ARBA" id="ARBA00022917"/>
    </source>
</evidence>
<evidence type="ECO:0000256" key="3">
    <source>
        <dbReference type="ARBA" id="ARBA00022490"/>
    </source>
</evidence>
<dbReference type="GO" id="GO:0005829">
    <property type="term" value="C:cytosol"/>
    <property type="evidence" value="ECO:0007669"/>
    <property type="project" value="UniProtKB-SubCell"/>
</dbReference>
<dbReference type="Proteomes" id="UP000440578">
    <property type="component" value="Unassembled WGS sequence"/>
</dbReference>
<dbReference type="InterPro" id="IPR037171">
    <property type="entry name" value="NagB/RpiA_transferase-like"/>
</dbReference>
<proteinExistence type="inferred from homology"/>
<dbReference type="GO" id="GO:0003743">
    <property type="term" value="F:translation initiation factor activity"/>
    <property type="evidence" value="ECO:0007669"/>
    <property type="project" value="UniProtKB-KW"/>
</dbReference>
<feature type="region of interest" description="Disordered" evidence="10">
    <location>
        <begin position="1"/>
        <end position="166"/>
    </location>
</feature>
<dbReference type="OrthoDB" id="10254737at2759"/>
<evidence type="ECO:0000313" key="11">
    <source>
        <dbReference type="EMBL" id="KAF0307797.1"/>
    </source>
</evidence>
<keyword evidence="3" id="KW-0963">Cytoplasm</keyword>
<evidence type="ECO:0000256" key="1">
    <source>
        <dbReference type="ARBA" id="ARBA00004514"/>
    </source>
</evidence>
<dbReference type="EMBL" id="VIIS01000542">
    <property type="protein sequence ID" value="KAF0307797.1"/>
    <property type="molecule type" value="Genomic_DNA"/>
</dbReference>
<evidence type="ECO:0000256" key="7">
    <source>
        <dbReference type="ARBA" id="ARBA00044356"/>
    </source>
</evidence>
<keyword evidence="12" id="KW-1185">Reference proteome</keyword>
<dbReference type="Gene3D" id="3.40.50.10470">
    <property type="entry name" value="Translation initiation factor eif-2b, domain 2"/>
    <property type="match status" value="1"/>
</dbReference>
<comment type="caution">
    <text evidence="11">The sequence shown here is derived from an EMBL/GenBank/DDBJ whole genome shotgun (WGS) entry which is preliminary data.</text>
</comment>
<feature type="compositionally biased region" description="Basic and acidic residues" evidence="10">
    <location>
        <begin position="220"/>
        <end position="238"/>
    </location>
</feature>
<sequence length="750" mass="78868">MTTWAEPSRSFKRRQRRKKQQERRRQADGSAPAGSSDEHEPRTAGGGEPGEGSAPASRRSGQGGHPRTDGGQSGPEHAAREADRPAPVASSGETEGRTKSAKRRKRRSTGPSSAAANDQHAEPAATAPSERTESCSAPAPESGADLPPERRRETSPVVSSSEEVLRSVRALQTVLGELRTRLLAAPPPAAPSEAQSAARSTAPPPQATMAPPADAAEAPQKTKEQIKAERKAKAEAAKLAKAAKAQKKVRTQAAAAAGDGDGGDGPPSKAAQSGGGAPAETTAKSKKKATPSGEPAAAKPSEKTPTPVGQPEPEKPAGEKPAGEKSKAELKAERRAKQEAQRAAKAAAAASAAATKTPKAGAKAAKTPGPERVTPGDADQPHKESSKGDRRSAKKAAAEKPPARKGLQMFSHLLQFDASSADTATGKHGVPPALEPLLLRLSAGQLTGGNAGAVALLTALADLVDQYVTPPQRELLRDLPDQVAAAVAQLARRRPLSVAMENVAHRLEQAIRHEDVPADKGDYEAKRYIIDWIETFINDHICKAMTAISMFAGKKITDGDVILTYGRSTTVLDVLSAAQRKGCRFRVIVVDSRPRLDGRDMLRQLLDANVPCSYGLLTAIGHHMKEATKVLLGAQALLSNGMVLSRAGTALVSLTGRALNRPVLVCCETYKFSDRVQTDSQVYNELGDPNELVTPDSPLADLRQSESLSLLNLAYDVTPPELVDVVVTELGAIPCTSVPAVLRLQQSVVY</sequence>
<name>A0A6A4WK83_AMPAM</name>
<organism evidence="11 12">
    <name type="scientific">Amphibalanus amphitrite</name>
    <name type="common">Striped barnacle</name>
    <name type="synonym">Balanus amphitrite</name>
    <dbReference type="NCBI Taxonomy" id="1232801"/>
    <lineage>
        <taxon>Eukaryota</taxon>
        <taxon>Metazoa</taxon>
        <taxon>Ecdysozoa</taxon>
        <taxon>Arthropoda</taxon>
        <taxon>Crustacea</taxon>
        <taxon>Multicrustacea</taxon>
        <taxon>Cirripedia</taxon>
        <taxon>Thoracica</taxon>
        <taxon>Thoracicalcarea</taxon>
        <taxon>Balanomorpha</taxon>
        <taxon>Balanoidea</taxon>
        <taxon>Balanidae</taxon>
        <taxon>Amphibalaninae</taxon>
        <taxon>Amphibalanus</taxon>
    </lineage>
</organism>
<keyword evidence="4 11" id="KW-0396">Initiation factor</keyword>
<dbReference type="PANTHER" id="PTHR10233">
    <property type="entry name" value="TRANSLATION INITIATION FACTOR EIF-2B"/>
    <property type="match status" value="1"/>
</dbReference>
<feature type="compositionally biased region" description="Low complexity" evidence="10">
    <location>
        <begin position="207"/>
        <end position="219"/>
    </location>
</feature>
<dbReference type="SUPFAM" id="SSF100950">
    <property type="entry name" value="NagB/RpiA/CoA transferase-like"/>
    <property type="match status" value="1"/>
</dbReference>
<comment type="subcellular location">
    <subcellularLocation>
        <location evidence="1">Cytoplasm</location>
        <location evidence="1">Cytosol</location>
    </subcellularLocation>
</comment>
<evidence type="ECO:0000256" key="4">
    <source>
        <dbReference type="ARBA" id="ARBA00022540"/>
    </source>
</evidence>
<evidence type="ECO:0000256" key="10">
    <source>
        <dbReference type="SAM" id="MobiDB-lite"/>
    </source>
</evidence>
<feature type="region of interest" description="Disordered" evidence="10">
    <location>
        <begin position="182"/>
        <end position="405"/>
    </location>
</feature>
<reference evidence="11 12" key="1">
    <citation type="submission" date="2019-07" db="EMBL/GenBank/DDBJ databases">
        <title>Draft genome assembly of a fouling barnacle, Amphibalanus amphitrite (Darwin, 1854): The first reference genome for Thecostraca.</title>
        <authorList>
            <person name="Kim W."/>
        </authorList>
    </citation>
    <scope>NUCLEOTIDE SEQUENCE [LARGE SCALE GENOMIC DNA]</scope>
    <source>
        <strain evidence="11">SNU_AA5</strain>
        <tissue evidence="11">Soma without cirri and trophi</tissue>
    </source>
</reference>
<evidence type="ECO:0000256" key="2">
    <source>
        <dbReference type="ARBA" id="ARBA00007251"/>
    </source>
</evidence>
<evidence type="ECO:0000256" key="6">
    <source>
        <dbReference type="ARBA" id="ARBA00044147"/>
    </source>
</evidence>
<dbReference type="InterPro" id="IPR042529">
    <property type="entry name" value="IF_2B-like_C"/>
</dbReference>
<evidence type="ECO:0000313" key="12">
    <source>
        <dbReference type="Proteomes" id="UP000440578"/>
    </source>
</evidence>
<feature type="compositionally biased region" description="Basic residues" evidence="10">
    <location>
        <begin position="99"/>
        <end position="108"/>
    </location>
</feature>
<gene>
    <name evidence="11" type="primary">Eif2b4_2</name>
    <name evidence="11" type="ORF">FJT64_020901</name>
</gene>
<feature type="compositionally biased region" description="Basic and acidic residues" evidence="10">
    <location>
        <begin position="379"/>
        <end position="402"/>
    </location>
</feature>
<dbReference type="InterPro" id="IPR000649">
    <property type="entry name" value="IF-2B-related"/>
</dbReference>
<evidence type="ECO:0000256" key="8">
    <source>
        <dbReference type="ARBA" id="ARBA00046432"/>
    </source>
</evidence>
<dbReference type="Pfam" id="PF01008">
    <property type="entry name" value="IF-2B"/>
    <property type="match status" value="1"/>
</dbReference>
<keyword evidence="5" id="KW-0648">Protein biosynthesis</keyword>